<dbReference type="GO" id="GO:0051082">
    <property type="term" value="F:unfolded protein binding"/>
    <property type="evidence" value="ECO:0007669"/>
    <property type="project" value="TreeGrafter"/>
</dbReference>
<feature type="compositionally biased region" description="Basic residues" evidence="2">
    <location>
        <begin position="1"/>
        <end position="12"/>
    </location>
</feature>
<dbReference type="Proteomes" id="UP000235672">
    <property type="component" value="Unassembled WGS sequence"/>
</dbReference>
<dbReference type="InterPro" id="IPR057990">
    <property type="entry name" value="TPR_SYO1"/>
</dbReference>
<name>A0A2J6PHV4_9HELO</name>
<organism evidence="4 5">
    <name type="scientific">Hyaloscypha hepaticicola</name>
    <dbReference type="NCBI Taxonomy" id="2082293"/>
    <lineage>
        <taxon>Eukaryota</taxon>
        <taxon>Fungi</taxon>
        <taxon>Dikarya</taxon>
        <taxon>Ascomycota</taxon>
        <taxon>Pezizomycotina</taxon>
        <taxon>Leotiomycetes</taxon>
        <taxon>Helotiales</taxon>
        <taxon>Hyaloscyphaceae</taxon>
        <taxon>Hyaloscypha</taxon>
    </lineage>
</organism>
<dbReference type="AlphaFoldDB" id="A0A2J6PHV4"/>
<dbReference type="STRING" id="1745343.A0A2J6PHV4"/>
<comment type="similarity">
    <text evidence="1">Belongs to the nuclear import and ribosome assembly adapter family.</text>
</comment>
<dbReference type="OrthoDB" id="288703at2759"/>
<dbReference type="PANTHER" id="PTHR13347:SF1">
    <property type="entry name" value="HEAT REPEAT-CONTAINING PROTEIN 3"/>
    <property type="match status" value="1"/>
</dbReference>
<dbReference type="InterPro" id="IPR011989">
    <property type="entry name" value="ARM-like"/>
</dbReference>
<dbReference type="InterPro" id="IPR016024">
    <property type="entry name" value="ARM-type_fold"/>
</dbReference>
<dbReference type="InterPro" id="IPR052616">
    <property type="entry name" value="SYO1-like"/>
</dbReference>
<reference evidence="4 5" key="1">
    <citation type="submission" date="2016-05" db="EMBL/GenBank/DDBJ databases">
        <title>A degradative enzymes factory behind the ericoid mycorrhizal symbiosis.</title>
        <authorList>
            <consortium name="DOE Joint Genome Institute"/>
            <person name="Martino E."/>
            <person name="Morin E."/>
            <person name="Grelet G."/>
            <person name="Kuo A."/>
            <person name="Kohler A."/>
            <person name="Daghino S."/>
            <person name="Barry K."/>
            <person name="Choi C."/>
            <person name="Cichocki N."/>
            <person name="Clum A."/>
            <person name="Copeland A."/>
            <person name="Hainaut M."/>
            <person name="Haridas S."/>
            <person name="Labutti K."/>
            <person name="Lindquist E."/>
            <person name="Lipzen A."/>
            <person name="Khouja H.-R."/>
            <person name="Murat C."/>
            <person name="Ohm R."/>
            <person name="Olson A."/>
            <person name="Spatafora J."/>
            <person name="Veneault-Fourrey C."/>
            <person name="Henrissat B."/>
            <person name="Grigoriev I."/>
            <person name="Martin F."/>
            <person name="Perotto S."/>
        </authorList>
    </citation>
    <scope>NUCLEOTIDE SEQUENCE [LARGE SCALE GENOMIC DNA]</scope>
    <source>
        <strain evidence="4 5">UAMH 7357</strain>
    </source>
</reference>
<dbReference type="PANTHER" id="PTHR13347">
    <property type="entry name" value="HEAT REPEAT-CONTAINING PROTEIN 3"/>
    <property type="match status" value="1"/>
</dbReference>
<proteinExistence type="inferred from homology"/>
<dbReference type="SUPFAM" id="SSF48371">
    <property type="entry name" value="ARM repeat"/>
    <property type="match status" value="1"/>
</dbReference>
<keyword evidence="5" id="KW-1185">Reference proteome</keyword>
<dbReference type="EMBL" id="KZ613529">
    <property type="protein sequence ID" value="PMD13604.1"/>
    <property type="molecule type" value="Genomic_DNA"/>
</dbReference>
<gene>
    <name evidence="4" type="ORF">NA56DRAFT_415615</name>
</gene>
<evidence type="ECO:0000256" key="1">
    <source>
        <dbReference type="ARBA" id="ARBA00049983"/>
    </source>
</evidence>
<sequence>MGKSKSRNRVKHRNDPTGKAVKPPTDPELAALRQKSILPVLKDLQSPELKARSAAARAITNLIENTKTRKLLLREQIVKILLEQTLTDSSVETRADGWGILQNLVVEEDVDFCIHLYRQDILTAIESAGKSILEALNSETRPFGNLPKLQQGPIWTTASSIISLISSLAEAQDEINQTITGHIAIPKFLVDLFANPATPNHIQCETLNCLAVMLEDNKLLATQLIDREGWFLNDLMMTKSNFSDLKGVAACGVLHSVFSSMRWYQHNTPMENYTDASLIPTLVRAMDQTKTQDNKSPNESESENQNQAIQLALEITMSIASSVQDAFKDESKHGHAIKSKEFKGFDDSGLMDEDAEPMEDIENDDVGADDDEDEMDAEAPEDETGEMDEDEMDADMAMITADAMEISEAPTEDSGLHLLVQTAAPVILQLATQNNEHARHAIMAVSNIAWMVSMVDFSDDYPENTYDLWAPMAQHIWDQIISSFLTNGTADLVDATMIAGLAWAVSLSVGGKIKIKPGEHRALMALYKESRPLTEQELRAANFILDLDDAFGGLAVRCIGALGTLARSPAPIELNRDIGVFLLTVLSGPSDTPPAEIVEALNQLFDIYADRSYAFDEPVFWGNNFLQRLEEVQYKVKRMAKDIDKRHFPELRVRADEVVLNLDRFLAYKRKEKKRAQDD</sequence>
<evidence type="ECO:0000256" key="2">
    <source>
        <dbReference type="SAM" id="MobiDB-lite"/>
    </source>
</evidence>
<dbReference type="GO" id="GO:0042273">
    <property type="term" value="P:ribosomal large subunit biogenesis"/>
    <property type="evidence" value="ECO:0007669"/>
    <property type="project" value="TreeGrafter"/>
</dbReference>
<dbReference type="Gene3D" id="1.25.10.10">
    <property type="entry name" value="Leucine-rich Repeat Variant"/>
    <property type="match status" value="2"/>
</dbReference>
<evidence type="ECO:0000313" key="5">
    <source>
        <dbReference type="Proteomes" id="UP000235672"/>
    </source>
</evidence>
<feature type="region of interest" description="Disordered" evidence="2">
    <location>
        <begin position="361"/>
        <end position="388"/>
    </location>
</feature>
<accession>A0A2J6PHV4</accession>
<evidence type="ECO:0000259" key="3">
    <source>
        <dbReference type="Pfam" id="PF25567"/>
    </source>
</evidence>
<feature type="region of interest" description="Disordered" evidence="2">
    <location>
        <begin position="1"/>
        <end position="28"/>
    </location>
</feature>
<dbReference type="CDD" id="cd13394">
    <property type="entry name" value="Syo1_like"/>
    <property type="match status" value="1"/>
</dbReference>
<feature type="domain" description="SYO1-like TPR repeats" evidence="3">
    <location>
        <begin position="555"/>
        <end position="672"/>
    </location>
</feature>
<protein>
    <recommendedName>
        <fullName evidence="3">SYO1-like TPR repeats domain-containing protein</fullName>
    </recommendedName>
</protein>
<dbReference type="Pfam" id="PF25567">
    <property type="entry name" value="TPR_SYO1"/>
    <property type="match status" value="1"/>
</dbReference>
<evidence type="ECO:0000313" key="4">
    <source>
        <dbReference type="EMBL" id="PMD13604.1"/>
    </source>
</evidence>
<dbReference type="GO" id="GO:0006606">
    <property type="term" value="P:protein import into nucleus"/>
    <property type="evidence" value="ECO:0007669"/>
    <property type="project" value="TreeGrafter"/>
</dbReference>